<sequence>MYDPQTILSAIDQHGVPILTGFGLAMVLQNIAMVTAVVMTHREGWISIPLPCTYLWFAHDLGVVVRFDTWFHTYDHWFLKLFWVGLLTAFLLELVFLYQAAAVGRREYLPNGRTATWTALLAGGAIAVVVLWEYLKQMWGDPLYQAAPAVTLFALPVAATALILRRRSAVAQHALIYGCFAGMVVLWWSITATFYGPFFVSWQYLTAGGVAFVMLVGVTVLVARLRRGTTSLGPAGISEHPASKIDAMTARGAMPARFPV</sequence>
<name>A0A7I7UJC5_MYCPV</name>
<keyword evidence="1" id="KW-0812">Transmembrane</keyword>
<feature type="transmembrane region" description="Helical" evidence="1">
    <location>
        <begin position="45"/>
        <end position="65"/>
    </location>
</feature>
<evidence type="ECO:0000313" key="2">
    <source>
        <dbReference type="EMBL" id="BBY80246.1"/>
    </source>
</evidence>
<feature type="transmembrane region" description="Helical" evidence="1">
    <location>
        <begin position="175"/>
        <end position="196"/>
    </location>
</feature>
<keyword evidence="1" id="KW-1133">Transmembrane helix</keyword>
<organism evidence="2 3">
    <name type="scientific">Mycolicibacterium pulveris</name>
    <name type="common">Mycobacterium pulveris</name>
    <dbReference type="NCBI Taxonomy" id="36813"/>
    <lineage>
        <taxon>Bacteria</taxon>
        <taxon>Bacillati</taxon>
        <taxon>Actinomycetota</taxon>
        <taxon>Actinomycetes</taxon>
        <taxon>Mycobacteriales</taxon>
        <taxon>Mycobacteriaceae</taxon>
        <taxon>Mycolicibacterium</taxon>
    </lineage>
</organism>
<dbReference type="AlphaFoldDB" id="A0A7I7UJC5"/>
<accession>A0A7I7UJC5</accession>
<protein>
    <submittedName>
        <fullName evidence="2">Uncharacterized protein</fullName>
    </submittedName>
</protein>
<keyword evidence="1" id="KW-0472">Membrane</keyword>
<dbReference type="Proteomes" id="UP000467252">
    <property type="component" value="Chromosome"/>
</dbReference>
<evidence type="ECO:0000256" key="1">
    <source>
        <dbReference type="SAM" id="Phobius"/>
    </source>
</evidence>
<feature type="transmembrane region" description="Helical" evidence="1">
    <location>
        <begin position="202"/>
        <end position="223"/>
    </location>
</feature>
<feature type="transmembrane region" description="Helical" evidence="1">
    <location>
        <begin position="77"/>
        <end position="102"/>
    </location>
</feature>
<keyword evidence="3" id="KW-1185">Reference proteome</keyword>
<proteinExistence type="predicted"/>
<dbReference type="RefSeq" id="WP_163898570.1">
    <property type="nucleotide sequence ID" value="NZ_AP022599.1"/>
</dbReference>
<feature type="transmembrane region" description="Helical" evidence="1">
    <location>
        <begin position="18"/>
        <end position="38"/>
    </location>
</feature>
<feature type="transmembrane region" description="Helical" evidence="1">
    <location>
        <begin position="114"/>
        <end position="132"/>
    </location>
</feature>
<dbReference type="EMBL" id="AP022599">
    <property type="protein sequence ID" value="BBY80246.1"/>
    <property type="molecule type" value="Genomic_DNA"/>
</dbReference>
<reference evidence="2 3" key="1">
    <citation type="journal article" date="2019" name="Emerg. Microbes Infect.">
        <title>Comprehensive subspecies identification of 175 nontuberculous mycobacteria species based on 7547 genomic profiles.</title>
        <authorList>
            <person name="Matsumoto Y."/>
            <person name="Kinjo T."/>
            <person name="Motooka D."/>
            <person name="Nabeya D."/>
            <person name="Jung N."/>
            <person name="Uechi K."/>
            <person name="Horii T."/>
            <person name="Iida T."/>
            <person name="Fujita J."/>
            <person name="Nakamura S."/>
        </authorList>
    </citation>
    <scope>NUCLEOTIDE SEQUENCE [LARGE SCALE GENOMIC DNA]</scope>
    <source>
        <strain evidence="2 3">JCM 6370</strain>
    </source>
</reference>
<evidence type="ECO:0000313" key="3">
    <source>
        <dbReference type="Proteomes" id="UP000467252"/>
    </source>
</evidence>
<feature type="transmembrane region" description="Helical" evidence="1">
    <location>
        <begin position="144"/>
        <end position="163"/>
    </location>
</feature>
<gene>
    <name evidence="2" type="ORF">MPUL_14040</name>
</gene>